<reference evidence="4" key="1">
    <citation type="submission" date="2023-06" db="EMBL/GenBank/DDBJ databases">
        <title>Survivors Of The Sea: Transcriptome response of Skeletonema marinoi to long-term dormancy.</title>
        <authorList>
            <person name="Pinder M.I.M."/>
            <person name="Kourtchenko O."/>
            <person name="Robertson E.K."/>
            <person name="Larsson T."/>
            <person name="Maumus F."/>
            <person name="Osuna-Cruz C.M."/>
            <person name="Vancaester E."/>
            <person name="Stenow R."/>
            <person name="Vandepoele K."/>
            <person name="Ploug H."/>
            <person name="Bruchert V."/>
            <person name="Godhe A."/>
            <person name="Topel M."/>
        </authorList>
    </citation>
    <scope>NUCLEOTIDE SEQUENCE</scope>
    <source>
        <strain evidence="4">R05AC</strain>
    </source>
</reference>
<evidence type="ECO:0000313" key="5">
    <source>
        <dbReference type="Proteomes" id="UP001224775"/>
    </source>
</evidence>
<dbReference type="SUPFAM" id="SSF48403">
    <property type="entry name" value="Ankyrin repeat"/>
    <property type="match status" value="1"/>
</dbReference>
<sequence>PDGSGHLPLHTALQNNVRLGSIKLLVKGNPPALQTPDNSGALPLHIACQHHYSVNVVKHLVGLDTSTLDAVDRDGNTALHLACRGAKYDIIAMLLGKYGAVSVSKRNTLKKLPIDLLWERSNDILDRESIEYTESVFRLLTAHPETLMNVDMNKQLMR</sequence>
<keyword evidence="5" id="KW-1185">Reference proteome</keyword>
<dbReference type="Gene3D" id="1.25.40.20">
    <property type="entry name" value="Ankyrin repeat-containing domain"/>
    <property type="match status" value="1"/>
</dbReference>
<keyword evidence="2 3" id="KW-0040">ANK repeat</keyword>
<name>A0AAD8XUG2_9STRA</name>
<dbReference type="PROSITE" id="PS50088">
    <property type="entry name" value="ANK_REPEAT"/>
    <property type="match status" value="1"/>
</dbReference>
<gene>
    <name evidence="4" type="ORF">QTG54_015109</name>
</gene>
<dbReference type="AlphaFoldDB" id="A0AAD8XUG2"/>
<dbReference type="Pfam" id="PF12796">
    <property type="entry name" value="Ank_2"/>
    <property type="match status" value="1"/>
</dbReference>
<dbReference type="Proteomes" id="UP001224775">
    <property type="component" value="Unassembled WGS sequence"/>
</dbReference>
<feature type="repeat" description="ANK" evidence="3">
    <location>
        <begin position="74"/>
        <end position="106"/>
    </location>
</feature>
<accession>A0AAD8XUG2</accession>
<dbReference type="PANTHER" id="PTHR24198:SF165">
    <property type="entry name" value="ANKYRIN REPEAT-CONTAINING PROTEIN-RELATED"/>
    <property type="match status" value="1"/>
</dbReference>
<dbReference type="SMART" id="SM00248">
    <property type="entry name" value="ANK"/>
    <property type="match status" value="3"/>
</dbReference>
<proteinExistence type="predicted"/>
<feature type="non-terminal residue" evidence="4">
    <location>
        <position position="1"/>
    </location>
</feature>
<dbReference type="InterPro" id="IPR036770">
    <property type="entry name" value="Ankyrin_rpt-contain_sf"/>
</dbReference>
<evidence type="ECO:0000256" key="2">
    <source>
        <dbReference type="ARBA" id="ARBA00023043"/>
    </source>
</evidence>
<protein>
    <submittedName>
        <fullName evidence="4">Uncharacterized protein</fullName>
    </submittedName>
</protein>
<dbReference type="EMBL" id="JATAAI010000041">
    <property type="protein sequence ID" value="KAK1734106.1"/>
    <property type="molecule type" value="Genomic_DNA"/>
</dbReference>
<evidence type="ECO:0000256" key="3">
    <source>
        <dbReference type="PROSITE-ProRule" id="PRU00023"/>
    </source>
</evidence>
<evidence type="ECO:0000313" key="4">
    <source>
        <dbReference type="EMBL" id="KAK1734106.1"/>
    </source>
</evidence>
<dbReference type="PROSITE" id="PS50297">
    <property type="entry name" value="ANK_REP_REGION"/>
    <property type="match status" value="1"/>
</dbReference>
<dbReference type="InterPro" id="IPR002110">
    <property type="entry name" value="Ankyrin_rpt"/>
</dbReference>
<comment type="caution">
    <text evidence="4">The sequence shown here is derived from an EMBL/GenBank/DDBJ whole genome shotgun (WGS) entry which is preliminary data.</text>
</comment>
<evidence type="ECO:0000256" key="1">
    <source>
        <dbReference type="ARBA" id="ARBA00022737"/>
    </source>
</evidence>
<keyword evidence="1" id="KW-0677">Repeat</keyword>
<organism evidence="4 5">
    <name type="scientific">Skeletonema marinoi</name>
    <dbReference type="NCBI Taxonomy" id="267567"/>
    <lineage>
        <taxon>Eukaryota</taxon>
        <taxon>Sar</taxon>
        <taxon>Stramenopiles</taxon>
        <taxon>Ochrophyta</taxon>
        <taxon>Bacillariophyta</taxon>
        <taxon>Coscinodiscophyceae</taxon>
        <taxon>Thalassiosirophycidae</taxon>
        <taxon>Thalassiosirales</taxon>
        <taxon>Skeletonemataceae</taxon>
        <taxon>Skeletonema</taxon>
        <taxon>Skeletonema marinoi-dohrnii complex</taxon>
    </lineage>
</organism>
<dbReference type="PANTHER" id="PTHR24198">
    <property type="entry name" value="ANKYRIN REPEAT AND PROTEIN KINASE DOMAIN-CONTAINING PROTEIN"/>
    <property type="match status" value="1"/>
</dbReference>